<proteinExistence type="predicted"/>
<dbReference type="EMBL" id="BMPP01000005">
    <property type="protein sequence ID" value="GGK23484.1"/>
    <property type="molecule type" value="Genomic_DNA"/>
</dbReference>
<organism evidence="1 2">
    <name type="scientific">Deinococcus malanensis</name>
    <dbReference type="NCBI Taxonomy" id="1706855"/>
    <lineage>
        <taxon>Bacteria</taxon>
        <taxon>Thermotogati</taxon>
        <taxon>Deinococcota</taxon>
        <taxon>Deinococci</taxon>
        <taxon>Deinococcales</taxon>
        <taxon>Deinococcaceae</taxon>
        <taxon>Deinococcus</taxon>
    </lineage>
</organism>
<comment type="caution">
    <text evidence="1">The sequence shown here is derived from an EMBL/GenBank/DDBJ whole genome shotgun (WGS) entry which is preliminary data.</text>
</comment>
<evidence type="ECO:0000313" key="2">
    <source>
        <dbReference type="Proteomes" id="UP000647587"/>
    </source>
</evidence>
<sequence length="110" mass="12565">MRITNHGTVPKPFINLADVPVRLRAYAAVMNVIRHFSDTRTNTGRVRFLVQFGRVRLVVEGEGWQHHSTHSSLQDAATFLAAVPRLDHQLYERALCDLEQALLFEQHYAA</sequence>
<protein>
    <submittedName>
        <fullName evidence="1">Uncharacterized protein</fullName>
    </submittedName>
</protein>
<name>A0ABQ2EVA3_9DEIO</name>
<evidence type="ECO:0000313" key="1">
    <source>
        <dbReference type="EMBL" id="GGK23484.1"/>
    </source>
</evidence>
<keyword evidence="2" id="KW-1185">Reference proteome</keyword>
<reference evidence="2" key="1">
    <citation type="journal article" date="2019" name="Int. J. Syst. Evol. Microbiol.">
        <title>The Global Catalogue of Microorganisms (GCM) 10K type strain sequencing project: providing services to taxonomists for standard genome sequencing and annotation.</title>
        <authorList>
            <consortium name="The Broad Institute Genomics Platform"/>
            <consortium name="The Broad Institute Genome Sequencing Center for Infectious Disease"/>
            <person name="Wu L."/>
            <person name="Ma J."/>
        </authorList>
    </citation>
    <scope>NUCLEOTIDE SEQUENCE [LARGE SCALE GENOMIC DNA]</scope>
    <source>
        <strain evidence="2">JCM 30331</strain>
    </source>
</reference>
<gene>
    <name evidence="1" type="ORF">GCM10008955_16400</name>
</gene>
<accession>A0ABQ2EVA3</accession>
<dbReference type="Proteomes" id="UP000647587">
    <property type="component" value="Unassembled WGS sequence"/>
</dbReference>